<evidence type="ECO:0000313" key="3">
    <source>
        <dbReference type="Proteomes" id="UP001163293"/>
    </source>
</evidence>
<protein>
    <submittedName>
        <fullName evidence="2">Uncharacterized protein</fullName>
    </submittedName>
</protein>
<dbReference type="AlphaFoldDB" id="A0AAX3EGB2"/>
<feature type="region of interest" description="Disordered" evidence="1">
    <location>
        <begin position="1"/>
        <end position="30"/>
    </location>
</feature>
<dbReference type="EMBL" id="CP101185">
    <property type="protein sequence ID" value="UYV96673.1"/>
    <property type="molecule type" value="Genomic_DNA"/>
</dbReference>
<accession>A0AAX3EGB2</accession>
<gene>
    <name evidence="2" type="ORF">NL394_16700</name>
</gene>
<reference evidence="2" key="1">
    <citation type="submission" date="2022-07" db="EMBL/GenBank/DDBJ databases">
        <authorList>
            <person name="Wu T."/>
        </authorList>
    </citation>
    <scope>NUCLEOTIDE SEQUENCE</scope>
    <source>
        <strain evidence="2">SD-1</strain>
    </source>
</reference>
<keyword evidence="3" id="KW-1185">Reference proteome</keyword>
<organism evidence="2 3">
    <name type="scientific">Paenarthrobacter ureafaciens</name>
    <dbReference type="NCBI Taxonomy" id="37931"/>
    <lineage>
        <taxon>Bacteria</taxon>
        <taxon>Bacillati</taxon>
        <taxon>Actinomycetota</taxon>
        <taxon>Actinomycetes</taxon>
        <taxon>Micrococcales</taxon>
        <taxon>Micrococcaceae</taxon>
        <taxon>Paenarthrobacter</taxon>
    </lineage>
</organism>
<evidence type="ECO:0000313" key="2">
    <source>
        <dbReference type="EMBL" id="UYV96673.1"/>
    </source>
</evidence>
<sequence>MTFFEPASEPPERFHQSAPPRPGWAGPPSDELPGVVHIGGFIYGDDRMVVALKSADVYSTGCVLEFVWTARRGGKTGSEWRDTMDQAFIPPGSPVAAASGLMVGVGYGDGRKALASRPGPALSEGDEVEGPVLSVLGGGGAGGNDEQVHGTARYWLWPLPLEAGTKVVVKWDGLDARKLIQPSARALDCGGRRRPEILGGVVLHIAWFGRLKAKNPPVQWHYAPFA</sequence>
<proteinExistence type="predicted"/>
<evidence type="ECO:0000256" key="1">
    <source>
        <dbReference type="SAM" id="MobiDB-lite"/>
    </source>
</evidence>
<dbReference type="Proteomes" id="UP001163293">
    <property type="component" value="Chromosome"/>
</dbReference>
<name>A0AAX3EGB2_PAEUR</name>
<dbReference type="RefSeq" id="WP_259362672.1">
    <property type="nucleotide sequence ID" value="NZ_CP043010.1"/>
</dbReference>